<gene>
    <name evidence="5" type="ORF">IDH44_21060</name>
</gene>
<feature type="domain" description="Nudix hydrolase" evidence="4">
    <location>
        <begin position="1"/>
        <end position="132"/>
    </location>
</feature>
<dbReference type="PRINTS" id="PR00502">
    <property type="entry name" value="NUDIXFAMILY"/>
</dbReference>
<dbReference type="RefSeq" id="WP_190920796.1">
    <property type="nucleotide sequence ID" value="NZ_JACXIZ010000044.1"/>
</dbReference>
<name>A0A927BYD9_9BACL</name>
<dbReference type="SUPFAM" id="SSF55811">
    <property type="entry name" value="Nudix"/>
    <property type="match status" value="1"/>
</dbReference>
<dbReference type="PANTHER" id="PTHR43222">
    <property type="entry name" value="NUDIX HYDROLASE 23"/>
    <property type="match status" value="1"/>
</dbReference>
<dbReference type="CDD" id="cd18886">
    <property type="entry name" value="NUDIX_MutT_Nudt1"/>
    <property type="match status" value="1"/>
</dbReference>
<evidence type="ECO:0000256" key="1">
    <source>
        <dbReference type="ARBA" id="ARBA00001946"/>
    </source>
</evidence>
<dbReference type="InterPro" id="IPR020476">
    <property type="entry name" value="Nudix_hydrolase"/>
</dbReference>
<dbReference type="Gene3D" id="3.90.79.10">
    <property type="entry name" value="Nucleoside Triphosphate Pyrophosphohydrolase"/>
    <property type="match status" value="1"/>
</dbReference>
<evidence type="ECO:0000313" key="5">
    <source>
        <dbReference type="EMBL" id="MBD2847689.1"/>
    </source>
</evidence>
<comment type="cofactor">
    <cofactor evidence="1">
        <name>Mg(2+)</name>
        <dbReference type="ChEBI" id="CHEBI:18420"/>
    </cofactor>
</comment>
<dbReference type="Proteomes" id="UP000621560">
    <property type="component" value="Unassembled WGS sequence"/>
</dbReference>
<dbReference type="PROSITE" id="PS51462">
    <property type="entry name" value="NUDIX"/>
    <property type="match status" value="1"/>
</dbReference>
<dbReference type="AlphaFoldDB" id="A0A927BYD9"/>
<keyword evidence="3" id="KW-0460">Magnesium</keyword>
<dbReference type="EMBL" id="JACXIZ010000044">
    <property type="protein sequence ID" value="MBD2847689.1"/>
    <property type="molecule type" value="Genomic_DNA"/>
</dbReference>
<dbReference type="Pfam" id="PF00293">
    <property type="entry name" value="NUDIX"/>
    <property type="match status" value="1"/>
</dbReference>
<evidence type="ECO:0000256" key="3">
    <source>
        <dbReference type="ARBA" id="ARBA00022842"/>
    </source>
</evidence>
<comment type="caution">
    <text evidence="5">The sequence shown here is derived from an EMBL/GenBank/DDBJ whole genome shotgun (WGS) entry which is preliminary data.</text>
</comment>
<keyword evidence="2" id="KW-0378">Hydrolase</keyword>
<protein>
    <submittedName>
        <fullName evidence="5">8-oxo-dGTP diphosphatase</fullName>
    </submittedName>
</protein>
<keyword evidence="6" id="KW-1185">Reference proteome</keyword>
<evidence type="ECO:0000313" key="6">
    <source>
        <dbReference type="Proteomes" id="UP000621560"/>
    </source>
</evidence>
<reference evidence="5" key="1">
    <citation type="submission" date="2020-09" db="EMBL/GenBank/DDBJ databases">
        <title>A novel bacterium of genus Paenibacillus, isolated from South China Sea.</title>
        <authorList>
            <person name="Huang H."/>
            <person name="Mo K."/>
            <person name="Hu Y."/>
        </authorList>
    </citation>
    <scope>NUCLEOTIDE SEQUENCE</scope>
    <source>
        <strain evidence="5">IB182496</strain>
    </source>
</reference>
<dbReference type="InterPro" id="IPR015797">
    <property type="entry name" value="NUDIX_hydrolase-like_dom_sf"/>
</dbReference>
<dbReference type="PANTHER" id="PTHR43222:SF2">
    <property type="entry name" value="NUDIX HYDROLASE 23, CHLOROPLASTIC"/>
    <property type="match status" value="1"/>
</dbReference>
<sequence>MIKYNICFIRQHDTILLLNREAPSWMGCWNGIGGKLEPGETPRDSMLRELEEETGITGHAPVYKGLVTWTTERGEAGGMYLYTLELESGYRLETPLKTPEGILDWKTLAWIMHPDNQGLAANVPRFLPAALEDPRCYDHHCSFRGGKLEGVRQLVIARETENIEQASRYMQRYSTMRTAAD</sequence>
<proteinExistence type="predicted"/>
<accession>A0A927BYD9</accession>
<organism evidence="5 6">
    <name type="scientific">Paenibacillus sabuli</name>
    <dbReference type="NCBI Taxonomy" id="2772509"/>
    <lineage>
        <taxon>Bacteria</taxon>
        <taxon>Bacillati</taxon>
        <taxon>Bacillota</taxon>
        <taxon>Bacilli</taxon>
        <taxon>Bacillales</taxon>
        <taxon>Paenibacillaceae</taxon>
        <taxon>Paenibacillus</taxon>
    </lineage>
</organism>
<dbReference type="GO" id="GO:0016787">
    <property type="term" value="F:hydrolase activity"/>
    <property type="evidence" value="ECO:0007669"/>
    <property type="project" value="UniProtKB-KW"/>
</dbReference>
<evidence type="ECO:0000259" key="4">
    <source>
        <dbReference type="PROSITE" id="PS51462"/>
    </source>
</evidence>
<dbReference type="InterPro" id="IPR000086">
    <property type="entry name" value="NUDIX_hydrolase_dom"/>
</dbReference>
<evidence type="ECO:0000256" key="2">
    <source>
        <dbReference type="ARBA" id="ARBA00022801"/>
    </source>
</evidence>